<feature type="domain" description="Hexokinase N-terminal" evidence="9">
    <location>
        <begin position="7"/>
        <end position="207"/>
    </location>
</feature>
<dbReference type="STRING" id="1095630.A0A2J6TB75"/>
<proteinExistence type="inferred from homology"/>
<dbReference type="GO" id="GO:0008865">
    <property type="term" value="F:fructokinase activity"/>
    <property type="evidence" value="ECO:0007669"/>
    <property type="project" value="TreeGrafter"/>
</dbReference>
<dbReference type="GO" id="GO:0006006">
    <property type="term" value="P:glucose metabolic process"/>
    <property type="evidence" value="ECO:0007669"/>
    <property type="project" value="TreeGrafter"/>
</dbReference>
<dbReference type="InParanoid" id="A0A2J6TB75"/>
<keyword evidence="6 8" id="KW-0067">ATP-binding</keyword>
<dbReference type="EC" id="2.7.1.-" evidence="8"/>
<evidence type="ECO:0000256" key="3">
    <source>
        <dbReference type="ARBA" id="ARBA00022679"/>
    </source>
</evidence>
<dbReference type="EMBL" id="KZ613791">
    <property type="protein sequence ID" value="PMD60279.1"/>
    <property type="molecule type" value="Genomic_DNA"/>
</dbReference>
<dbReference type="OrthoDB" id="419537at2759"/>
<dbReference type="FunFam" id="3.30.420.40:FF:000034">
    <property type="entry name" value="Phosphotransferase"/>
    <property type="match status" value="1"/>
</dbReference>
<feature type="domain" description="Hexokinase C-terminal" evidence="10">
    <location>
        <begin position="218"/>
        <end position="488"/>
    </location>
</feature>
<dbReference type="Gene3D" id="3.30.420.40">
    <property type="match status" value="1"/>
</dbReference>
<dbReference type="PROSITE" id="PS00378">
    <property type="entry name" value="HEXOKINASE_1"/>
    <property type="match status" value="1"/>
</dbReference>
<dbReference type="GO" id="GO:0006096">
    <property type="term" value="P:glycolytic process"/>
    <property type="evidence" value="ECO:0007669"/>
    <property type="project" value="UniProtKB-UniPathway"/>
</dbReference>
<keyword evidence="7 8" id="KW-0324">Glycolysis</keyword>
<dbReference type="InterPro" id="IPR022673">
    <property type="entry name" value="Hexokinase_C"/>
</dbReference>
<dbReference type="GO" id="GO:0005536">
    <property type="term" value="F:D-glucose binding"/>
    <property type="evidence" value="ECO:0007669"/>
    <property type="project" value="InterPro"/>
</dbReference>
<evidence type="ECO:0000256" key="8">
    <source>
        <dbReference type="RuleBase" id="RU362007"/>
    </source>
</evidence>
<evidence type="ECO:0000256" key="1">
    <source>
        <dbReference type="ARBA" id="ARBA00004888"/>
    </source>
</evidence>
<dbReference type="PROSITE" id="PS51748">
    <property type="entry name" value="HEXOKINASE_2"/>
    <property type="match status" value="1"/>
</dbReference>
<dbReference type="PANTHER" id="PTHR19443">
    <property type="entry name" value="HEXOKINASE"/>
    <property type="match status" value="1"/>
</dbReference>
<dbReference type="AlphaFoldDB" id="A0A2J6TB75"/>
<dbReference type="InterPro" id="IPR001312">
    <property type="entry name" value="Hexokinase"/>
</dbReference>
<evidence type="ECO:0000313" key="11">
    <source>
        <dbReference type="EMBL" id="PMD60279.1"/>
    </source>
</evidence>
<evidence type="ECO:0000256" key="5">
    <source>
        <dbReference type="ARBA" id="ARBA00022777"/>
    </source>
</evidence>
<dbReference type="FunCoup" id="A0A2J6TB75">
    <property type="interactions" value="1093"/>
</dbReference>
<dbReference type="Pfam" id="PF00349">
    <property type="entry name" value="Hexokinase_1"/>
    <property type="match status" value="1"/>
</dbReference>
<dbReference type="PANTHER" id="PTHR19443:SF30">
    <property type="entry name" value="GLUCOKINASE-1-RELATED"/>
    <property type="match status" value="1"/>
</dbReference>
<dbReference type="InterPro" id="IPR019807">
    <property type="entry name" value="Hexokinase_BS"/>
</dbReference>
<evidence type="ECO:0000256" key="2">
    <source>
        <dbReference type="ARBA" id="ARBA00009225"/>
    </source>
</evidence>
<dbReference type="Proteomes" id="UP000235371">
    <property type="component" value="Unassembled WGS sequence"/>
</dbReference>
<dbReference type="GeneID" id="36582840"/>
<dbReference type="UniPathway" id="UPA00109">
    <property type="reaction ID" value="UER00180"/>
</dbReference>
<name>A0A2J6TB75_9HELO</name>
<dbReference type="Gene3D" id="3.40.367.20">
    <property type="match status" value="1"/>
</dbReference>
<accession>A0A2J6TB75</accession>
<evidence type="ECO:0000259" key="10">
    <source>
        <dbReference type="Pfam" id="PF03727"/>
    </source>
</evidence>
<evidence type="ECO:0000256" key="7">
    <source>
        <dbReference type="ARBA" id="ARBA00023152"/>
    </source>
</evidence>
<evidence type="ECO:0000256" key="4">
    <source>
        <dbReference type="ARBA" id="ARBA00022741"/>
    </source>
</evidence>
<evidence type="ECO:0000256" key="6">
    <source>
        <dbReference type="ARBA" id="ARBA00022840"/>
    </source>
</evidence>
<dbReference type="SUPFAM" id="SSF53067">
    <property type="entry name" value="Actin-like ATPase domain"/>
    <property type="match status" value="2"/>
</dbReference>
<comment type="pathway">
    <text evidence="1">Carbohydrate degradation; glycolysis; D-glyceraldehyde 3-phosphate and glycerone phosphate from D-glucose: step 1/4.</text>
</comment>
<dbReference type="GO" id="GO:0005739">
    <property type="term" value="C:mitochondrion"/>
    <property type="evidence" value="ECO:0007669"/>
    <property type="project" value="TreeGrafter"/>
</dbReference>
<dbReference type="GO" id="GO:0004340">
    <property type="term" value="F:glucokinase activity"/>
    <property type="evidence" value="ECO:0007669"/>
    <property type="project" value="TreeGrafter"/>
</dbReference>
<dbReference type="PRINTS" id="PR00475">
    <property type="entry name" value="HEXOKINASE"/>
</dbReference>
<dbReference type="Pfam" id="PF03727">
    <property type="entry name" value="Hexokinase_2"/>
    <property type="match status" value="1"/>
</dbReference>
<sequence>MSLSQKAESIASEFVLSDDDVRKCSKQFIFELGEGLKHVVPTVCQIPTYVTKVARGTEKGVSLAVDLGGTNLRVCSVELKGDTKWTAKHAKRVIPPETMTGSNGAELFHLIAHEIDQFFQLHHRDTLQKLRQSKDVLPLGFTFSYPAYQTSINSGILLRWTKGFDIPDVINKDVCQLLQVAIDDFNLPVEVTALVNDALGALMFRAYTLPLSQTRTSVGAIFGTGTNGVYLEKLSNITKALGTHDDSTGEMFISSEWGSFDNGLLVQPNTKYDMKVDQSSINPGNQMFEKRVSGMFQGELLRVALNELYADPDACLFRGVQWDDPAQGEGPAPFFTRWAIDTSLLSIAAAENAQELTALSEALVKTLRIPANHVSADDVRAVKTIADAIGKRAARLAGMAIGSALIKGGRITVDRNILPVTRVTEDFSGVEAVDIAVDGSVVELYPGFERYMREVWRVIDGIGPAGEKMIKMGVAKDGSSIGAAIIALIVANGRASHTATP</sequence>
<keyword evidence="3 8" id="KW-0808">Transferase</keyword>
<organism evidence="11 12">
    <name type="scientific">Hyaloscypha bicolor E</name>
    <dbReference type="NCBI Taxonomy" id="1095630"/>
    <lineage>
        <taxon>Eukaryota</taxon>
        <taxon>Fungi</taxon>
        <taxon>Dikarya</taxon>
        <taxon>Ascomycota</taxon>
        <taxon>Pezizomycotina</taxon>
        <taxon>Leotiomycetes</taxon>
        <taxon>Helotiales</taxon>
        <taxon>Hyaloscyphaceae</taxon>
        <taxon>Hyaloscypha</taxon>
        <taxon>Hyaloscypha bicolor</taxon>
    </lineage>
</organism>
<dbReference type="GO" id="GO:0005829">
    <property type="term" value="C:cytosol"/>
    <property type="evidence" value="ECO:0007669"/>
    <property type="project" value="TreeGrafter"/>
</dbReference>
<keyword evidence="12" id="KW-1185">Reference proteome</keyword>
<protein>
    <recommendedName>
        <fullName evidence="8">Phosphotransferase</fullName>
        <ecNumber evidence="8">2.7.1.-</ecNumber>
    </recommendedName>
</protein>
<keyword evidence="5 8" id="KW-0418">Kinase</keyword>
<keyword evidence="4 8" id="KW-0547">Nucleotide-binding</keyword>
<dbReference type="GO" id="GO:0001678">
    <property type="term" value="P:intracellular glucose homeostasis"/>
    <property type="evidence" value="ECO:0007669"/>
    <property type="project" value="InterPro"/>
</dbReference>
<evidence type="ECO:0000313" key="12">
    <source>
        <dbReference type="Proteomes" id="UP000235371"/>
    </source>
</evidence>
<reference evidence="11 12" key="1">
    <citation type="submission" date="2016-04" db="EMBL/GenBank/DDBJ databases">
        <title>A degradative enzymes factory behind the ericoid mycorrhizal symbiosis.</title>
        <authorList>
            <consortium name="DOE Joint Genome Institute"/>
            <person name="Martino E."/>
            <person name="Morin E."/>
            <person name="Grelet G."/>
            <person name="Kuo A."/>
            <person name="Kohler A."/>
            <person name="Daghino S."/>
            <person name="Barry K."/>
            <person name="Choi C."/>
            <person name="Cichocki N."/>
            <person name="Clum A."/>
            <person name="Copeland A."/>
            <person name="Hainaut M."/>
            <person name="Haridas S."/>
            <person name="Labutti K."/>
            <person name="Lindquist E."/>
            <person name="Lipzen A."/>
            <person name="Khouja H.-R."/>
            <person name="Murat C."/>
            <person name="Ohm R."/>
            <person name="Olson A."/>
            <person name="Spatafora J."/>
            <person name="Veneault-Fourrey C."/>
            <person name="Henrissat B."/>
            <person name="Grigoriev I."/>
            <person name="Martin F."/>
            <person name="Perotto S."/>
        </authorList>
    </citation>
    <scope>NUCLEOTIDE SEQUENCE [LARGE SCALE GENOMIC DNA]</scope>
    <source>
        <strain evidence="11 12">E</strain>
    </source>
</reference>
<dbReference type="InterPro" id="IPR022672">
    <property type="entry name" value="Hexokinase_N"/>
</dbReference>
<gene>
    <name evidence="11" type="ORF">K444DRAFT_528861</name>
</gene>
<dbReference type="GO" id="GO:0005524">
    <property type="term" value="F:ATP binding"/>
    <property type="evidence" value="ECO:0007669"/>
    <property type="project" value="UniProtKB-UniRule"/>
</dbReference>
<dbReference type="InterPro" id="IPR043129">
    <property type="entry name" value="ATPase_NBD"/>
</dbReference>
<comment type="similarity">
    <text evidence="2 8">Belongs to the hexokinase family.</text>
</comment>
<evidence type="ECO:0000259" key="9">
    <source>
        <dbReference type="Pfam" id="PF00349"/>
    </source>
</evidence>
<dbReference type="RefSeq" id="XP_024737183.1">
    <property type="nucleotide sequence ID" value="XM_024874760.1"/>
</dbReference>